<accession>A0A2U2DJH4</accession>
<protein>
    <submittedName>
        <fullName evidence="5">ABC transporter substrate-binding protein</fullName>
    </submittedName>
</protein>
<name>A0A2U2DJH4_9HYPH</name>
<evidence type="ECO:0000256" key="2">
    <source>
        <dbReference type="ARBA" id="ARBA00022729"/>
    </source>
</evidence>
<keyword evidence="3" id="KW-0029">Amino-acid transport</keyword>
<comment type="caution">
    <text evidence="5">The sequence shown here is derived from an EMBL/GenBank/DDBJ whole genome shotgun (WGS) entry which is preliminary data.</text>
</comment>
<dbReference type="EMBL" id="QFBC01000016">
    <property type="protein sequence ID" value="PWE53428.1"/>
    <property type="molecule type" value="Genomic_DNA"/>
</dbReference>
<keyword evidence="6" id="KW-1185">Reference proteome</keyword>
<dbReference type="Gene3D" id="3.40.50.2300">
    <property type="match status" value="2"/>
</dbReference>
<proteinExistence type="inferred from homology"/>
<comment type="similarity">
    <text evidence="1">Belongs to the leucine-binding protein family.</text>
</comment>
<dbReference type="InterPro" id="IPR028081">
    <property type="entry name" value="Leu-bd"/>
</dbReference>
<dbReference type="InterPro" id="IPR028082">
    <property type="entry name" value="Peripla_BP_I"/>
</dbReference>
<gene>
    <name evidence="5" type="ORF">DEM27_26130</name>
</gene>
<dbReference type="CDD" id="cd06337">
    <property type="entry name" value="PBP1_ABC_ligand_binding-like"/>
    <property type="match status" value="1"/>
</dbReference>
<dbReference type="InterPro" id="IPR006311">
    <property type="entry name" value="TAT_signal"/>
</dbReference>
<dbReference type="PANTHER" id="PTHR30483">
    <property type="entry name" value="LEUCINE-SPECIFIC-BINDING PROTEIN"/>
    <property type="match status" value="1"/>
</dbReference>
<feature type="domain" description="Leucine-binding protein" evidence="4">
    <location>
        <begin position="45"/>
        <end position="386"/>
    </location>
</feature>
<sequence length="435" mass="46705">MGIGTKSAFSKSLSRRKVLTQAAGVGAGLLMAPSLIRSASAAGDPIRIGFVTPQTGAMATFSTGLDFVLESFRQAIGEGIKVGDAVRPVEILVRDSQSSSSRSAEVAAELITNDNVVLMLASSSSDTVGPVADQCELNGVPCISTDVPWEPYFFGRGGNPETGFDYTYHFFWGVDQIIQTFTSLWSKIETNKVVGALWSNDTDGVAISNPEHGFPPRFKAAGYELFDAGLFTPGAADYTAQIAKLKEAKCEILTGVFNPGDFATFWSQAGQQGYHPKIATIAKALLFPASIEAVGERGYGLSTEVWWSPNHPFKSGLSGQSARDFCAAYTDKTKRQWVQPLGFKYALLEVAVDVLKRTKDINDPKSIVEAITATDYQSIVGSVRWQGGPVKNVSLTPLVGGQWSKGNGFPYDLDIVDNAAYPGIATKRPFAPIAW</sequence>
<evidence type="ECO:0000256" key="1">
    <source>
        <dbReference type="ARBA" id="ARBA00010062"/>
    </source>
</evidence>
<organism evidence="5 6">
    <name type="scientific">Metarhizobium album</name>
    <dbReference type="NCBI Taxonomy" id="2182425"/>
    <lineage>
        <taxon>Bacteria</taxon>
        <taxon>Pseudomonadati</taxon>
        <taxon>Pseudomonadota</taxon>
        <taxon>Alphaproteobacteria</taxon>
        <taxon>Hyphomicrobiales</taxon>
        <taxon>Rhizobiaceae</taxon>
        <taxon>Metarhizobium</taxon>
    </lineage>
</organism>
<dbReference type="RefSeq" id="WP_109461178.1">
    <property type="nucleotide sequence ID" value="NZ_QFBC01000016.1"/>
</dbReference>
<dbReference type="SUPFAM" id="SSF53822">
    <property type="entry name" value="Periplasmic binding protein-like I"/>
    <property type="match status" value="1"/>
</dbReference>
<dbReference type="OrthoDB" id="6753945at2"/>
<keyword evidence="2" id="KW-0732">Signal</keyword>
<dbReference type="PANTHER" id="PTHR30483:SF6">
    <property type="entry name" value="PERIPLASMIC BINDING PROTEIN OF ABC TRANSPORTER FOR NATURAL AMINO ACIDS"/>
    <property type="match status" value="1"/>
</dbReference>
<dbReference type="Proteomes" id="UP000245252">
    <property type="component" value="Unassembled WGS sequence"/>
</dbReference>
<dbReference type="PROSITE" id="PS51318">
    <property type="entry name" value="TAT"/>
    <property type="match status" value="1"/>
</dbReference>
<reference evidence="5 6" key="1">
    <citation type="submission" date="2018-05" db="EMBL/GenBank/DDBJ databases">
        <title>The draft genome of strain NS-104.</title>
        <authorList>
            <person name="Hang P."/>
            <person name="Jiang J."/>
        </authorList>
    </citation>
    <scope>NUCLEOTIDE SEQUENCE [LARGE SCALE GENOMIC DNA]</scope>
    <source>
        <strain evidence="5 6">NS-104</strain>
    </source>
</reference>
<dbReference type="InterPro" id="IPR051010">
    <property type="entry name" value="BCAA_transport"/>
</dbReference>
<dbReference type="GO" id="GO:0006865">
    <property type="term" value="P:amino acid transport"/>
    <property type="evidence" value="ECO:0007669"/>
    <property type="project" value="UniProtKB-KW"/>
</dbReference>
<evidence type="ECO:0000313" key="5">
    <source>
        <dbReference type="EMBL" id="PWE53428.1"/>
    </source>
</evidence>
<dbReference type="AlphaFoldDB" id="A0A2U2DJH4"/>
<evidence type="ECO:0000313" key="6">
    <source>
        <dbReference type="Proteomes" id="UP000245252"/>
    </source>
</evidence>
<evidence type="ECO:0000259" key="4">
    <source>
        <dbReference type="Pfam" id="PF13458"/>
    </source>
</evidence>
<evidence type="ECO:0000256" key="3">
    <source>
        <dbReference type="ARBA" id="ARBA00022970"/>
    </source>
</evidence>
<keyword evidence="3" id="KW-0813">Transport</keyword>
<dbReference type="Pfam" id="PF13458">
    <property type="entry name" value="Peripla_BP_6"/>
    <property type="match status" value="1"/>
</dbReference>